<evidence type="ECO:0000313" key="4">
    <source>
        <dbReference type="Proteomes" id="UP000199659"/>
    </source>
</evidence>
<dbReference type="Proteomes" id="UP000199659">
    <property type="component" value="Unassembled WGS sequence"/>
</dbReference>
<dbReference type="RefSeq" id="WP_092559449.1">
    <property type="nucleotide sequence ID" value="NZ_FOYZ01000003.1"/>
</dbReference>
<sequence>MKKKFFVGILLVSLITTGCSGKAEITDKENDQIAEYIAGSLLKYDKHYKEELIYTDDEESIAEEETVTVTPTPQPVSTSIAAETTEQTKEPEATENSTTEVLQTASLSQVIAQNKFEVKYSSYQLCNSYPDKETNTYFTLSPAEGNQLLIVSFQIKNVSKSRKTIDLMESKINYQLIVDGKVTKPSLTLLVNDLQYLKTEIEGGKDTDGILVFEVSKKLSVEGGSIKISNGKEEAVVAFK</sequence>
<protein>
    <submittedName>
        <fullName evidence="3">Uncharacterized protein</fullName>
    </submittedName>
</protein>
<evidence type="ECO:0000313" key="3">
    <source>
        <dbReference type="EMBL" id="SFR67112.1"/>
    </source>
</evidence>
<dbReference type="STRING" id="37658.SAMN05661086_00832"/>
<feature type="region of interest" description="Disordered" evidence="2">
    <location>
        <begin position="59"/>
        <end position="96"/>
    </location>
</feature>
<reference evidence="3 4" key="1">
    <citation type="submission" date="2016-10" db="EMBL/GenBank/DDBJ databases">
        <authorList>
            <person name="de Groot N.N."/>
        </authorList>
    </citation>
    <scope>NUCLEOTIDE SEQUENCE [LARGE SCALE GENOMIC DNA]</scope>
    <source>
        <strain evidence="3 4">743A</strain>
    </source>
</reference>
<keyword evidence="4" id="KW-1185">Reference proteome</keyword>
<feature type="compositionally biased region" description="Low complexity" evidence="2">
    <location>
        <begin position="67"/>
        <end position="79"/>
    </location>
</feature>
<dbReference type="Gene3D" id="2.60.40.1240">
    <property type="match status" value="1"/>
</dbReference>
<gene>
    <name evidence="3" type="ORF">SAMN05661086_00832</name>
</gene>
<evidence type="ECO:0000256" key="2">
    <source>
        <dbReference type="SAM" id="MobiDB-lite"/>
    </source>
</evidence>
<keyword evidence="1" id="KW-0732">Signal</keyword>
<dbReference type="EMBL" id="FOYZ01000003">
    <property type="protein sequence ID" value="SFR67112.1"/>
    <property type="molecule type" value="Genomic_DNA"/>
</dbReference>
<accession>A0A1I6IK66</accession>
<evidence type="ECO:0000256" key="1">
    <source>
        <dbReference type="ARBA" id="ARBA00022729"/>
    </source>
</evidence>
<dbReference type="AlphaFoldDB" id="A0A1I6IK66"/>
<dbReference type="PROSITE" id="PS51257">
    <property type="entry name" value="PROKAR_LIPOPROTEIN"/>
    <property type="match status" value="1"/>
</dbReference>
<dbReference type="InterPro" id="IPR029050">
    <property type="entry name" value="Immunoprotect_excell_Ig-like"/>
</dbReference>
<organism evidence="3 4">
    <name type="scientific">Anaeromicropila populeti</name>
    <dbReference type="NCBI Taxonomy" id="37658"/>
    <lineage>
        <taxon>Bacteria</taxon>
        <taxon>Bacillati</taxon>
        <taxon>Bacillota</taxon>
        <taxon>Clostridia</taxon>
        <taxon>Lachnospirales</taxon>
        <taxon>Lachnospiraceae</taxon>
        <taxon>Anaeromicropila</taxon>
    </lineage>
</organism>
<name>A0A1I6IK66_9FIRM</name>
<proteinExistence type="predicted"/>